<feature type="region of interest" description="Disordered" evidence="1">
    <location>
        <begin position="1"/>
        <end position="96"/>
    </location>
</feature>
<evidence type="ECO:0000313" key="2">
    <source>
        <dbReference type="EMBL" id="OLY80240.1"/>
    </source>
</evidence>
<dbReference type="EMBL" id="LSSL01003642">
    <property type="protein sequence ID" value="OLY80240.1"/>
    <property type="molecule type" value="Genomic_DNA"/>
</dbReference>
<reference evidence="2 3" key="1">
    <citation type="journal article" date="2016" name="Mol. Biol. Evol.">
        <title>Genome-Wide Survey of Gut Fungi (Harpellales) Reveals the First Horizontally Transferred Ubiquitin Gene from a Mosquito Host.</title>
        <authorList>
            <person name="Wang Y."/>
            <person name="White M.M."/>
            <person name="Kvist S."/>
            <person name="Moncalvo J.M."/>
        </authorList>
    </citation>
    <scope>NUCLEOTIDE SEQUENCE [LARGE SCALE GENOMIC DNA]</scope>
    <source>
        <strain evidence="2 3">ALG-7-W6</strain>
    </source>
</reference>
<feature type="region of interest" description="Disordered" evidence="1">
    <location>
        <begin position="356"/>
        <end position="375"/>
    </location>
</feature>
<gene>
    <name evidence="2" type="ORF">AYI68_g5666</name>
</gene>
<sequence>MSFNPDFRPQSARRKSNTPSLFSLRFPTFSHKGNRHSESSSINSSTIDSSTTHDSPKGKNKLNGFVSRTLSKIKSKIKRSPSSKKIESSKESTAFEVNPSPTFSLVLDPHSLISVQSLVLDTHHHTSRSHDASPEHKKSKQNSNKPQFMVAKPSTAIENTPSTDKISIEKVQIADKNFIGLLNQGSTSESNFGGDLFLEEIQSELGILVVVNPKTSQKNRDSKSSIPKKSISHPEFDFNKIPKISLFNSYPVSSNPAIRKNSDFTIEDKSNTHRPSIHTKKSVGELSVFQSAATDIIPKKKLARPSTSHQSSIHTFDPVSSKTLTPNKSSDSNSLTSPPVKDSKKLQSIVEPSLNDYLLNSDPKSNEDILELPKPSEDFPEITESNLHIGDLPAKPNLSSNIPDSPNPLILHDSSSINNPDSHFMHSCLLQTNNNVGPSNKKAPSSSIIPYIPRLSSIPSPGTAPAPAAPVAAPTPLPQDEGFSHPDDSSKVPAIPLPIIHLQAHNKPGINKQPSLDSYHHELSIEPNTKTHTSFSENALRCSGSSPTRHLSNFSPIGFTGLDTIVEEPSDSVEMLISKSNSSDIADANFPVPPSSLPSQYDAVNDILVPELDLDLHENPDLLFQFDDDSHVSNADTGNKPAENHCNICNLETDLTVESDSCLLSVVGNVGLPTPSEDCRFDINSLDLAISKDQYMYQIPDDSLSQTHPKQADSKSLNNAPTFIYDQNKPKVVTSQLKMKPFENINNSIDSSLFADDSKSPVDSSSDTLSNLSTSQYISLNETESGLDSFAKVSEKDSNPDDLRGLSTLKDLKSLSKPISLFENNSDPVPEKEFIKELGANTPSSSSVKPVSGQRRNVVLGENVRRIKSRMEKMHEKSSQIKQKRRSRKSTYTEFEKNFIMFYRGGSMKVKRQSRDLKNINNKVKKPYPKVVQSVQFQSNSNSSGNGLVGVSNDGECDGWGKDKRPQPNSTTLCVLPKKFSGVGLYEMFHILSGSKLNDSCNMLTLSRFGIRAVHPPRPPQSE</sequence>
<feature type="compositionally biased region" description="Basic residues" evidence="1">
    <location>
        <begin position="71"/>
        <end position="82"/>
    </location>
</feature>
<feature type="compositionally biased region" description="Polar residues" evidence="1">
    <location>
        <begin position="703"/>
        <end position="721"/>
    </location>
</feature>
<accession>A0A1R0GTL2</accession>
<evidence type="ECO:0000256" key="1">
    <source>
        <dbReference type="SAM" id="MobiDB-lite"/>
    </source>
</evidence>
<organism evidence="2 3">
    <name type="scientific">Smittium mucronatum</name>
    <dbReference type="NCBI Taxonomy" id="133383"/>
    <lineage>
        <taxon>Eukaryota</taxon>
        <taxon>Fungi</taxon>
        <taxon>Fungi incertae sedis</taxon>
        <taxon>Zoopagomycota</taxon>
        <taxon>Kickxellomycotina</taxon>
        <taxon>Harpellomycetes</taxon>
        <taxon>Harpellales</taxon>
        <taxon>Legeriomycetaceae</taxon>
        <taxon>Smittium</taxon>
    </lineage>
</organism>
<proteinExistence type="predicted"/>
<evidence type="ECO:0000313" key="3">
    <source>
        <dbReference type="Proteomes" id="UP000187455"/>
    </source>
</evidence>
<feature type="compositionally biased region" description="Basic and acidic residues" evidence="1">
    <location>
        <begin position="123"/>
        <end position="136"/>
    </location>
</feature>
<feature type="region of interest" description="Disordered" evidence="1">
    <location>
        <begin position="263"/>
        <end position="282"/>
    </location>
</feature>
<feature type="region of interest" description="Disordered" evidence="1">
    <location>
        <begin position="459"/>
        <end position="489"/>
    </location>
</feature>
<feature type="compositionally biased region" description="Low complexity" evidence="1">
    <location>
        <begin position="39"/>
        <end position="53"/>
    </location>
</feature>
<keyword evidence="3" id="KW-1185">Reference proteome</keyword>
<dbReference type="AlphaFoldDB" id="A0A1R0GTL2"/>
<feature type="region of interest" description="Disordered" evidence="1">
    <location>
        <begin position="123"/>
        <end position="162"/>
    </location>
</feature>
<feature type="compositionally biased region" description="Polar residues" evidence="1">
    <location>
        <begin position="305"/>
        <end position="337"/>
    </location>
</feature>
<feature type="region of interest" description="Disordered" evidence="1">
    <location>
        <begin position="300"/>
        <end position="347"/>
    </location>
</feature>
<dbReference type="Proteomes" id="UP000187455">
    <property type="component" value="Unassembled WGS sequence"/>
</dbReference>
<comment type="caution">
    <text evidence="2">The sequence shown here is derived from an EMBL/GenBank/DDBJ whole genome shotgun (WGS) entry which is preliminary data.</text>
</comment>
<name>A0A1R0GTL2_9FUNG</name>
<protein>
    <submittedName>
        <fullName evidence="2">Uncharacterized protein</fullName>
    </submittedName>
</protein>
<feature type="region of interest" description="Disordered" evidence="1">
    <location>
        <begin position="703"/>
        <end position="722"/>
    </location>
</feature>
<feature type="compositionally biased region" description="Pro residues" evidence="1">
    <location>
        <begin position="462"/>
        <end position="477"/>
    </location>
</feature>